<reference evidence="2" key="1">
    <citation type="submission" date="2022-11" db="UniProtKB">
        <authorList>
            <consortium name="WormBaseParasite"/>
        </authorList>
    </citation>
    <scope>IDENTIFICATION</scope>
</reference>
<dbReference type="Proteomes" id="UP000887560">
    <property type="component" value="Unplaced"/>
</dbReference>
<evidence type="ECO:0000313" key="2">
    <source>
        <dbReference type="WBParaSite" id="scf7180000419298.g3627"/>
    </source>
</evidence>
<proteinExistence type="predicted"/>
<organism evidence="1 2">
    <name type="scientific">Meloidogyne floridensis</name>
    <dbReference type="NCBI Taxonomy" id="298350"/>
    <lineage>
        <taxon>Eukaryota</taxon>
        <taxon>Metazoa</taxon>
        <taxon>Ecdysozoa</taxon>
        <taxon>Nematoda</taxon>
        <taxon>Chromadorea</taxon>
        <taxon>Rhabditida</taxon>
        <taxon>Tylenchina</taxon>
        <taxon>Tylenchomorpha</taxon>
        <taxon>Tylenchoidea</taxon>
        <taxon>Meloidogynidae</taxon>
        <taxon>Meloidogyninae</taxon>
        <taxon>Meloidogyne</taxon>
    </lineage>
</organism>
<protein>
    <submittedName>
        <fullName evidence="2">Uncharacterized protein</fullName>
    </submittedName>
</protein>
<evidence type="ECO:0000313" key="1">
    <source>
        <dbReference type="Proteomes" id="UP000887560"/>
    </source>
</evidence>
<name>A0A915NPW6_9BILA</name>
<dbReference type="WBParaSite" id="scf7180000419298.g3627">
    <property type="protein sequence ID" value="scf7180000419298.g3627"/>
    <property type="gene ID" value="scf7180000419298.g3627"/>
</dbReference>
<keyword evidence="1" id="KW-1185">Reference proteome</keyword>
<sequence length="70" mass="8183">MLINEHCNQNGIGEDQREHARLTVRRYYEDDLELDLIEYGETLNATRRFPRFCAAFLAQQKVGLALATKR</sequence>
<accession>A0A915NPW6</accession>
<dbReference type="AlphaFoldDB" id="A0A915NPW6"/>